<evidence type="ECO:0000313" key="3">
    <source>
        <dbReference type="Proteomes" id="UP001054854"/>
    </source>
</evidence>
<comment type="caution">
    <text evidence="2">The sequence shown here is derived from an EMBL/GenBank/DDBJ whole genome shotgun (WGS) entry which is preliminary data.</text>
</comment>
<gene>
    <name evidence="2" type="ORF">TPA0910_76220</name>
</gene>
<name>A0ABQ3UC52_STRHY</name>
<feature type="compositionally biased region" description="Basic and acidic residues" evidence="1">
    <location>
        <begin position="38"/>
        <end position="47"/>
    </location>
</feature>
<dbReference type="Proteomes" id="UP001054854">
    <property type="component" value="Unassembled WGS sequence"/>
</dbReference>
<reference evidence="2" key="1">
    <citation type="submission" date="2024-05" db="EMBL/GenBank/DDBJ databases">
        <title>Whole genome shotgun sequence of Streptomyces hygroscopicus NBRC 113678.</title>
        <authorList>
            <person name="Komaki H."/>
            <person name="Tamura T."/>
        </authorList>
    </citation>
    <scope>NUCLEOTIDE SEQUENCE</scope>
    <source>
        <strain evidence="2">N11-34</strain>
    </source>
</reference>
<organism evidence="2 3">
    <name type="scientific">Streptomyces hygroscopicus</name>
    <dbReference type="NCBI Taxonomy" id="1912"/>
    <lineage>
        <taxon>Bacteria</taxon>
        <taxon>Bacillati</taxon>
        <taxon>Actinomycetota</taxon>
        <taxon>Actinomycetes</taxon>
        <taxon>Kitasatosporales</taxon>
        <taxon>Streptomycetaceae</taxon>
        <taxon>Streptomyces</taxon>
        <taxon>Streptomyces violaceusniger group</taxon>
    </lineage>
</organism>
<feature type="region of interest" description="Disordered" evidence="1">
    <location>
        <begin position="1"/>
        <end position="60"/>
    </location>
</feature>
<evidence type="ECO:0000256" key="1">
    <source>
        <dbReference type="SAM" id="MobiDB-lite"/>
    </source>
</evidence>
<feature type="compositionally biased region" description="Basic and acidic residues" evidence="1">
    <location>
        <begin position="1"/>
        <end position="11"/>
    </location>
</feature>
<dbReference type="EMBL" id="BNEK01000005">
    <property type="protein sequence ID" value="GHJ33189.1"/>
    <property type="molecule type" value="Genomic_DNA"/>
</dbReference>
<proteinExistence type="predicted"/>
<evidence type="ECO:0000313" key="2">
    <source>
        <dbReference type="EMBL" id="GHJ33189.1"/>
    </source>
</evidence>
<sequence length="60" mass="6172">MVEAGLERRPPDAFGRAPGSAAMDPVRRVSPPVGGGPGERHVHDKTGHVRAVPGHNGGTI</sequence>
<keyword evidence="3" id="KW-1185">Reference proteome</keyword>
<protein>
    <submittedName>
        <fullName evidence="2">Uncharacterized protein</fullName>
    </submittedName>
</protein>
<accession>A0ABQ3UC52</accession>